<accession>A0AAV1S598</accession>
<evidence type="ECO:0000313" key="2">
    <source>
        <dbReference type="Proteomes" id="UP001314170"/>
    </source>
</evidence>
<evidence type="ECO:0000313" key="1">
    <source>
        <dbReference type="EMBL" id="CAK7346095.1"/>
    </source>
</evidence>
<dbReference type="Proteomes" id="UP001314170">
    <property type="component" value="Unassembled WGS sequence"/>
</dbReference>
<protein>
    <submittedName>
        <fullName evidence="1">Uncharacterized protein</fullName>
    </submittedName>
</protein>
<keyword evidence="2" id="KW-1185">Reference proteome</keyword>
<comment type="caution">
    <text evidence="1">The sequence shown here is derived from an EMBL/GenBank/DDBJ whole genome shotgun (WGS) entry which is preliminary data.</text>
</comment>
<dbReference type="EMBL" id="CAWUPB010001173">
    <property type="protein sequence ID" value="CAK7346095.1"/>
    <property type="molecule type" value="Genomic_DNA"/>
</dbReference>
<name>A0AAV1S598_9ROSI</name>
<proteinExistence type="predicted"/>
<sequence length="60" mass="6516">MKRASSVGLQFGPFKIVASLHPPTSSSPLELNSIVKKVPYTIPIQMVHIIGSMARAIIKE</sequence>
<reference evidence="1 2" key="1">
    <citation type="submission" date="2024-01" db="EMBL/GenBank/DDBJ databases">
        <authorList>
            <person name="Waweru B."/>
        </authorList>
    </citation>
    <scope>NUCLEOTIDE SEQUENCE [LARGE SCALE GENOMIC DNA]</scope>
</reference>
<dbReference type="AlphaFoldDB" id="A0AAV1S598"/>
<organism evidence="1 2">
    <name type="scientific">Dovyalis caffra</name>
    <dbReference type="NCBI Taxonomy" id="77055"/>
    <lineage>
        <taxon>Eukaryota</taxon>
        <taxon>Viridiplantae</taxon>
        <taxon>Streptophyta</taxon>
        <taxon>Embryophyta</taxon>
        <taxon>Tracheophyta</taxon>
        <taxon>Spermatophyta</taxon>
        <taxon>Magnoliopsida</taxon>
        <taxon>eudicotyledons</taxon>
        <taxon>Gunneridae</taxon>
        <taxon>Pentapetalae</taxon>
        <taxon>rosids</taxon>
        <taxon>fabids</taxon>
        <taxon>Malpighiales</taxon>
        <taxon>Salicaceae</taxon>
        <taxon>Flacourtieae</taxon>
        <taxon>Dovyalis</taxon>
    </lineage>
</organism>
<gene>
    <name evidence="1" type="ORF">DCAF_LOCUS18765</name>
</gene>